<feature type="signal peptide" evidence="1">
    <location>
        <begin position="1"/>
        <end position="23"/>
    </location>
</feature>
<proteinExistence type="predicted"/>
<dbReference type="Proteomes" id="UP000321577">
    <property type="component" value="Unassembled WGS sequence"/>
</dbReference>
<protein>
    <recommendedName>
        <fullName evidence="4">Cytochrome c domain-containing protein</fullName>
    </recommendedName>
</protein>
<evidence type="ECO:0000256" key="1">
    <source>
        <dbReference type="SAM" id="SignalP"/>
    </source>
</evidence>
<name>A0A512MH37_9BACT</name>
<evidence type="ECO:0008006" key="4">
    <source>
        <dbReference type="Google" id="ProtNLM"/>
    </source>
</evidence>
<dbReference type="AlphaFoldDB" id="A0A512MH37"/>
<feature type="chain" id="PRO_5021887236" description="Cytochrome c domain-containing protein" evidence="1">
    <location>
        <begin position="24"/>
        <end position="117"/>
    </location>
</feature>
<dbReference type="EMBL" id="BKAG01000068">
    <property type="protein sequence ID" value="GEP46034.1"/>
    <property type="molecule type" value="Genomic_DNA"/>
</dbReference>
<dbReference type="OrthoDB" id="195389at2"/>
<comment type="caution">
    <text evidence="2">The sequence shown here is derived from an EMBL/GenBank/DDBJ whole genome shotgun (WGS) entry which is preliminary data.</text>
</comment>
<keyword evidence="3" id="KW-1185">Reference proteome</keyword>
<reference evidence="2 3" key="1">
    <citation type="submission" date="2019-07" db="EMBL/GenBank/DDBJ databases">
        <title>Whole genome shotgun sequence of Brevifollis gellanilyticus NBRC 108608.</title>
        <authorList>
            <person name="Hosoyama A."/>
            <person name="Uohara A."/>
            <person name="Ohji S."/>
            <person name="Ichikawa N."/>
        </authorList>
    </citation>
    <scope>NUCLEOTIDE SEQUENCE [LARGE SCALE GENOMIC DNA]</scope>
    <source>
        <strain evidence="2 3">NBRC 108608</strain>
    </source>
</reference>
<organism evidence="2 3">
    <name type="scientific">Brevifollis gellanilyticus</name>
    <dbReference type="NCBI Taxonomy" id="748831"/>
    <lineage>
        <taxon>Bacteria</taxon>
        <taxon>Pseudomonadati</taxon>
        <taxon>Verrucomicrobiota</taxon>
        <taxon>Verrucomicrobiia</taxon>
        <taxon>Verrucomicrobiales</taxon>
        <taxon>Verrucomicrobiaceae</taxon>
    </lineage>
</organism>
<keyword evidence="1" id="KW-0732">Signal</keyword>
<evidence type="ECO:0000313" key="2">
    <source>
        <dbReference type="EMBL" id="GEP46034.1"/>
    </source>
</evidence>
<sequence length="117" mass="12558">MKNRSLRTIVALAVLGSSLSVFADEVITNAMKKYHKPDDALCKKVSGGTASDAEVAEMLKIYEAMSGAKPKKGDDVSWKEKTSAVITAVKKIQSKDSAGQAEFKTAINCKACHTVHK</sequence>
<gene>
    <name evidence="2" type="ORF">BGE01nite_53250</name>
</gene>
<dbReference type="RefSeq" id="WP_146855533.1">
    <property type="nucleotide sequence ID" value="NZ_BKAG01000068.1"/>
</dbReference>
<accession>A0A512MH37</accession>
<evidence type="ECO:0000313" key="3">
    <source>
        <dbReference type="Proteomes" id="UP000321577"/>
    </source>
</evidence>